<proteinExistence type="predicted"/>
<dbReference type="Gene3D" id="3.30.40.10">
    <property type="entry name" value="Zinc/RING finger domain, C3HC4 (zinc finger)"/>
    <property type="match status" value="1"/>
</dbReference>
<dbReference type="PANTHER" id="PTHR46293:SF1">
    <property type="entry name" value="OS03G0632800 PROTEIN"/>
    <property type="match status" value="1"/>
</dbReference>
<feature type="domain" description="RING-type" evidence="6">
    <location>
        <begin position="19"/>
        <end position="60"/>
    </location>
</feature>
<dbReference type="PANTHER" id="PTHR46293">
    <property type="entry name" value="E3 UBIQUITIN PROTEIN LIGASE DRIP1"/>
    <property type="match status" value="1"/>
</dbReference>
<evidence type="ECO:0000259" key="6">
    <source>
        <dbReference type="PROSITE" id="PS50089"/>
    </source>
</evidence>
<evidence type="ECO:0000256" key="2">
    <source>
        <dbReference type="ARBA" id="ARBA00022771"/>
    </source>
</evidence>
<comment type="caution">
    <text evidence="7">The sequence shown here is derived from an EMBL/GenBank/DDBJ whole genome shotgun (WGS) entry which is preliminary data.</text>
</comment>
<dbReference type="Proteomes" id="UP000886520">
    <property type="component" value="Chromosome 16"/>
</dbReference>
<dbReference type="InterPro" id="IPR013083">
    <property type="entry name" value="Znf_RING/FYVE/PHD"/>
</dbReference>
<dbReference type="InterPro" id="IPR001841">
    <property type="entry name" value="Znf_RING"/>
</dbReference>
<accession>A0A9D4ZBF2</accession>
<organism evidence="7 8">
    <name type="scientific">Adiantum capillus-veneris</name>
    <name type="common">Maidenhair fern</name>
    <dbReference type="NCBI Taxonomy" id="13818"/>
    <lineage>
        <taxon>Eukaryota</taxon>
        <taxon>Viridiplantae</taxon>
        <taxon>Streptophyta</taxon>
        <taxon>Embryophyta</taxon>
        <taxon>Tracheophyta</taxon>
        <taxon>Polypodiopsida</taxon>
        <taxon>Polypodiidae</taxon>
        <taxon>Polypodiales</taxon>
        <taxon>Pteridineae</taxon>
        <taxon>Pteridaceae</taxon>
        <taxon>Vittarioideae</taxon>
        <taxon>Adiantum</taxon>
    </lineage>
</organism>
<feature type="region of interest" description="Disordered" evidence="5">
    <location>
        <begin position="217"/>
        <end position="249"/>
    </location>
</feature>
<evidence type="ECO:0000256" key="5">
    <source>
        <dbReference type="SAM" id="MobiDB-lite"/>
    </source>
</evidence>
<dbReference type="Gene3D" id="3.10.20.90">
    <property type="entry name" value="Phosphatidylinositol 3-kinase Catalytic Subunit, Chain A, domain 1"/>
    <property type="match status" value="1"/>
</dbReference>
<evidence type="ECO:0000256" key="1">
    <source>
        <dbReference type="ARBA" id="ARBA00022723"/>
    </source>
</evidence>
<keyword evidence="1" id="KW-0479">Metal-binding</keyword>
<feature type="compositionally biased region" description="Polar residues" evidence="5">
    <location>
        <begin position="236"/>
        <end position="249"/>
    </location>
</feature>
<evidence type="ECO:0000256" key="4">
    <source>
        <dbReference type="PROSITE-ProRule" id="PRU00175"/>
    </source>
</evidence>
<dbReference type="GO" id="GO:0004842">
    <property type="term" value="F:ubiquitin-protein transferase activity"/>
    <property type="evidence" value="ECO:0007669"/>
    <property type="project" value="InterPro"/>
</dbReference>
<feature type="region of interest" description="Disordered" evidence="5">
    <location>
        <begin position="96"/>
        <end position="186"/>
    </location>
</feature>
<dbReference type="CDD" id="cd16525">
    <property type="entry name" value="RING-HC_PCGF"/>
    <property type="match status" value="1"/>
</dbReference>
<gene>
    <name evidence="7" type="ORF">GOP47_0017234</name>
</gene>
<dbReference type="GO" id="GO:0008270">
    <property type="term" value="F:zinc ion binding"/>
    <property type="evidence" value="ECO:0007669"/>
    <property type="project" value="UniProtKB-KW"/>
</dbReference>
<reference evidence="7" key="1">
    <citation type="submission" date="2021-01" db="EMBL/GenBank/DDBJ databases">
        <title>Adiantum capillus-veneris genome.</title>
        <authorList>
            <person name="Fang Y."/>
            <person name="Liao Q."/>
        </authorList>
    </citation>
    <scope>NUCLEOTIDE SEQUENCE</scope>
    <source>
        <strain evidence="7">H3</strain>
        <tissue evidence="7">Leaf</tissue>
    </source>
</reference>
<dbReference type="InterPro" id="IPR017907">
    <property type="entry name" value="Znf_RING_CS"/>
</dbReference>
<dbReference type="InterPro" id="IPR044807">
    <property type="entry name" value="DRIP1-like"/>
</dbReference>
<sequence>MTFNLVRVSKTPLLMCLKCPLCSNLVHEATTISECLHTFCKDCIYQELDEEESDCCPICNVHLGCSPLEKLRADRQLDDVCAKIFPAKPSKRKVIDEDADLDAPAPAKRKERSLSSLGIGVPPSPNPGFVKRKTKSVTRKSFVTTSKETSTDIESEGKQSDTEKSDVDIETEATGKACAQDTGSTALDENEGIEVLAKKEHFLHGKRETNEAKLVSKLEQRGSSKKAKPRIGDLSTAKNAGSGSTGERQANSVFESLKASSIGVSRAQGLALSDEHRLVSDLENYDIEGRKIPASFAVVRERTGKGVKKRSALAKLAEIAVDQAVKERVKERDPHMFHVPRAPRGRGALEHSKAFDTGEKSNGNVQEKVLSAAVAPVLQTIPLQPLSKSLSDKVPGFVDRSFQERRPVQDATSMLPSKQKERNSGFWFVLQAAESQNAGGVVFPQLSARYLRIKDGKLPVSIVKKYLMKKLHLTSEHEVEITCRGQPVVPNLPLETVRSIWFATMPPSASKKENLNIEHISSTESYGSVEDFLMVLTYGRQQRLPT</sequence>
<keyword evidence="3" id="KW-0862">Zinc</keyword>
<dbReference type="PROSITE" id="PS00518">
    <property type="entry name" value="ZF_RING_1"/>
    <property type="match status" value="1"/>
</dbReference>
<keyword evidence="8" id="KW-1185">Reference proteome</keyword>
<dbReference type="OrthoDB" id="1305878at2759"/>
<dbReference type="PROSITE" id="PS50089">
    <property type="entry name" value="ZF_RING_2"/>
    <property type="match status" value="1"/>
</dbReference>
<evidence type="ECO:0000313" key="7">
    <source>
        <dbReference type="EMBL" id="KAI5068889.1"/>
    </source>
</evidence>
<feature type="compositionally biased region" description="Basic and acidic residues" evidence="5">
    <location>
        <begin position="155"/>
        <end position="167"/>
    </location>
</feature>
<keyword evidence="2 4" id="KW-0863">Zinc-finger</keyword>
<protein>
    <recommendedName>
        <fullName evidence="6">RING-type domain-containing protein</fullName>
    </recommendedName>
</protein>
<feature type="compositionally biased region" description="Polar residues" evidence="5">
    <location>
        <begin position="139"/>
        <end position="148"/>
    </location>
</feature>
<evidence type="ECO:0000313" key="8">
    <source>
        <dbReference type="Proteomes" id="UP000886520"/>
    </source>
</evidence>
<dbReference type="SMART" id="SM00184">
    <property type="entry name" value="RING"/>
    <property type="match status" value="1"/>
</dbReference>
<dbReference type="EMBL" id="JABFUD020000016">
    <property type="protein sequence ID" value="KAI5068889.1"/>
    <property type="molecule type" value="Genomic_DNA"/>
</dbReference>
<evidence type="ECO:0000256" key="3">
    <source>
        <dbReference type="ARBA" id="ARBA00022833"/>
    </source>
</evidence>
<dbReference type="SUPFAM" id="SSF57850">
    <property type="entry name" value="RING/U-box"/>
    <property type="match status" value="1"/>
</dbReference>
<dbReference type="AlphaFoldDB" id="A0A9D4ZBF2"/>
<dbReference type="Pfam" id="PF13923">
    <property type="entry name" value="zf-C3HC4_2"/>
    <property type="match status" value="1"/>
</dbReference>
<name>A0A9D4ZBF2_ADICA</name>